<evidence type="ECO:0000256" key="6">
    <source>
        <dbReference type="ARBA" id="ARBA00022927"/>
    </source>
</evidence>
<keyword evidence="5" id="KW-0963">Cytoplasm</keyword>
<evidence type="ECO:0000256" key="7">
    <source>
        <dbReference type="ARBA" id="ARBA00023242"/>
    </source>
</evidence>
<name>A0A1E7F069_9STRA</name>
<dbReference type="GO" id="GO:0005643">
    <property type="term" value="C:nuclear pore"/>
    <property type="evidence" value="ECO:0007669"/>
    <property type="project" value="TreeGrafter"/>
</dbReference>
<sequence>MACLCISLYDGVALAGDMVGSERIPKFISPQLAHLSGLMEFYADDLSICEGLLRFFKNYSYHFISILDISSCLLLFQASSNLLKSYSTNHCSSNRSVIVKSSTEEVEEEQKYSDVLCAIELLVQLGSKDFFYSGEQSIDSAQVSEMIFVGLQQILPLMTRGLLQIPSLCSKFLQLVGFMLDSYAGQLKILPYDLFDALLESLLYGMTYHDADIAKSSLQGITGIAREHLSSRVLDVHIAATPPNHEGLIDKCTRRLLTEVVFQNIIWDRIEPAGMALLPLAAIDMNRFAGVVQGIAQQIPLEHQQRLMSNFETLMKADIVTKLTTMKGHEGRKNRIIFKKDFESFCHDIHSFLIIK</sequence>
<proteinExistence type="inferred from homology"/>
<evidence type="ECO:0000313" key="8">
    <source>
        <dbReference type="EMBL" id="OEU11517.1"/>
    </source>
</evidence>
<accession>A0A1E7F069</accession>
<dbReference type="GO" id="GO:0005737">
    <property type="term" value="C:cytoplasm"/>
    <property type="evidence" value="ECO:0007669"/>
    <property type="project" value="UniProtKB-SubCell"/>
</dbReference>
<dbReference type="InterPro" id="IPR044189">
    <property type="entry name" value="XPO4/7-like"/>
</dbReference>
<reference evidence="8 9" key="1">
    <citation type="submission" date="2016-09" db="EMBL/GenBank/DDBJ databases">
        <title>Extensive genetic diversity and differential bi-allelic expression allows diatom success in the polar Southern Ocean.</title>
        <authorList>
            <consortium name="DOE Joint Genome Institute"/>
            <person name="Mock T."/>
            <person name="Otillar R.P."/>
            <person name="Strauss J."/>
            <person name="Dupont C."/>
            <person name="Frickenhaus S."/>
            <person name="Maumus F."/>
            <person name="Mcmullan M."/>
            <person name="Sanges R."/>
            <person name="Schmutz J."/>
            <person name="Toseland A."/>
            <person name="Valas R."/>
            <person name="Veluchamy A."/>
            <person name="Ward B.J."/>
            <person name="Allen A."/>
            <person name="Barry K."/>
            <person name="Falciatore A."/>
            <person name="Ferrante M."/>
            <person name="Fortunato A.E."/>
            <person name="Gloeckner G."/>
            <person name="Gruber A."/>
            <person name="Hipkin R."/>
            <person name="Janech M."/>
            <person name="Kroth P."/>
            <person name="Leese F."/>
            <person name="Lindquist E."/>
            <person name="Lyon B.R."/>
            <person name="Martin J."/>
            <person name="Mayer C."/>
            <person name="Parker M."/>
            <person name="Quesneville H."/>
            <person name="Raymond J."/>
            <person name="Uhlig C."/>
            <person name="Valentin K.U."/>
            <person name="Worden A.Z."/>
            <person name="Armbrust E.V."/>
            <person name="Bowler C."/>
            <person name="Green B."/>
            <person name="Moulton V."/>
            <person name="Van Oosterhout C."/>
            <person name="Grigoriev I."/>
        </authorList>
    </citation>
    <scope>NUCLEOTIDE SEQUENCE [LARGE SCALE GENOMIC DNA]</scope>
    <source>
        <strain evidence="8 9">CCMP1102</strain>
    </source>
</reference>
<evidence type="ECO:0000256" key="1">
    <source>
        <dbReference type="ARBA" id="ARBA00004123"/>
    </source>
</evidence>
<organism evidence="8 9">
    <name type="scientific">Fragilariopsis cylindrus CCMP1102</name>
    <dbReference type="NCBI Taxonomy" id="635003"/>
    <lineage>
        <taxon>Eukaryota</taxon>
        <taxon>Sar</taxon>
        <taxon>Stramenopiles</taxon>
        <taxon>Ochrophyta</taxon>
        <taxon>Bacillariophyta</taxon>
        <taxon>Bacillariophyceae</taxon>
        <taxon>Bacillariophycidae</taxon>
        <taxon>Bacillariales</taxon>
        <taxon>Bacillariaceae</taxon>
        <taxon>Fragilariopsis</taxon>
    </lineage>
</organism>
<keyword evidence="9" id="KW-1185">Reference proteome</keyword>
<dbReference type="InterPro" id="IPR011989">
    <property type="entry name" value="ARM-like"/>
</dbReference>
<evidence type="ECO:0000256" key="3">
    <source>
        <dbReference type="ARBA" id="ARBA00009466"/>
    </source>
</evidence>
<evidence type="ECO:0000256" key="5">
    <source>
        <dbReference type="ARBA" id="ARBA00022490"/>
    </source>
</evidence>
<dbReference type="Proteomes" id="UP000095751">
    <property type="component" value="Unassembled WGS sequence"/>
</dbReference>
<evidence type="ECO:0008006" key="10">
    <source>
        <dbReference type="Google" id="ProtNLM"/>
    </source>
</evidence>
<dbReference type="InParanoid" id="A0A1E7F069"/>
<dbReference type="KEGG" id="fcy:FRACYDRAFT_245572"/>
<comment type="similarity">
    <text evidence="3">Belongs to the exportin family.</text>
</comment>
<keyword evidence="7" id="KW-0539">Nucleus</keyword>
<protein>
    <recommendedName>
        <fullName evidence="10">Exportin-1 C-terminal domain-containing protein</fullName>
    </recommendedName>
</protein>
<dbReference type="AlphaFoldDB" id="A0A1E7F069"/>
<gene>
    <name evidence="8" type="ORF">FRACYDRAFT_245572</name>
</gene>
<dbReference type="Gene3D" id="1.25.10.10">
    <property type="entry name" value="Leucine-rich Repeat Variant"/>
    <property type="match status" value="1"/>
</dbReference>
<dbReference type="GO" id="GO:0006611">
    <property type="term" value="P:protein export from nucleus"/>
    <property type="evidence" value="ECO:0007669"/>
    <property type="project" value="TreeGrafter"/>
</dbReference>
<keyword evidence="6" id="KW-0653">Protein transport</keyword>
<dbReference type="PANTHER" id="PTHR12596:SF1">
    <property type="entry name" value="EXPORTIN-4"/>
    <property type="match status" value="1"/>
</dbReference>
<evidence type="ECO:0000313" key="9">
    <source>
        <dbReference type="Proteomes" id="UP000095751"/>
    </source>
</evidence>
<dbReference type="PANTHER" id="PTHR12596">
    <property type="entry name" value="EXPORTIN 4,7-RELATED"/>
    <property type="match status" value="1"/>
</dbReference>
<comment type="subcellular location">
    <subcellularLocation>
        <location evidence="2">Cytoplasm</location>
    </subcellularLocation>
    <subcellularLocation>
        <location evidence="1">Nucleus</location>
    </subcellularLocation>
</comment>
<evidence type="ECO:0000256" key="2">
    <source>
        <dbReference type="ARBA" id="ARBA00004496"/>
    </source>
</evidence>
<dbReference type="OrthoDB" id="5548448at2759"/>
<keyword evidence="4" id="KW-0813">Transport</keyword>
<dbReference type="GO" id="GO:0005049">
    <property type="term" value="F:nuclear export signal receptor activity"/>
    <property type="evidence" value="ECO:0007669"/>
    <property type="project" value="InterPro"/>
</dbReference>
<evidence type="ECO:0000256" key="4">
    <source>
        <dbReference type="ARBA" id="ARBA00022448"/>
    </source>
</evidence>
<dbReference type="EMBL" id="KV784367">
    <property type="protein sequence ID" value="OEU11517.1"/>
    <property type="molecule type" value="Genomic_DNA"/>
</dbReference>